<proteinExistence type="predicted"/>
<organism evidence="1 2">
    <name type="scientific">Lacisediminihabitans changchengi</name>
    <dbReference type="NCBI Taxonomy" id="2787634"/>
    <lineage>
        <taxon>Bacteria</taxon>
        <taxon>Bacillati</taxon>
        <taxon>Actinomycetota</taxon>
        <taxon>Actinomycetes</taxon>
        <taxon>Micrococcales</taxon>
        <taxon>Microbacteriaceae</taxon>
        <taxon>Lacisediminihabitans</taxon>
    </lineage>
</organism>
<dbReference type="EMBL" id="JAEPES010000004">
    <property type="protein sequence ID" value="MBK4348399.1"/>
    <property type="molecule type" value="Genomic_DNA"/>
</dbReference>
<reference evidence="1" key="1">
    <citation type="submission" date="2021-01" db="EMBL/GenBank/DDBJ databases">
        <title>Lacisediminihabitans sp. nov. strain G11-30, isolated from Antarctic Soil.</title>
        <authorList>
            <person name="Li J."/>
        </authorList>
    </citation>
    <scope>NUCLEOTIDE SEQUENCE</scope>
    <source>
        <strain evidence="1">G11-30</strain>
    </source>
</reference>
<dbReference type="RefSeq" id="WP_200556607.1">
    <property type="nucleotide sequence ID" value="NZ_JAEPES010000004.1"/>
</dbReference>
<keyword evidence="2" id="KW-1185">Reference proteome</keyword>
<name>A0A934SN68_9MICO</name>
<dbReference type="Proteomes" id="UP000636458">
    <property type="component" value="Unassembled WGS sequence"/>
</dbReference>
<protein>
    <submittedName>
        <fullName evidence="1">Uncharacterized protein</fullName>
    </submittedName>
</protein>
<evidence type="ECO:0000313" key="2">
    <source>
        <dbReference type="Proteomes" id="UP000636458"/>
    </source>
</evidence>
<dbReference type="AlphaFoldDB" id="A0A934SN68"/>
<sequence>MTDAALRFDRPTGSARIVKAELLEALTQRQPFSGYVRARQAIEFAESGAESPLESVSRLTMRAIECPPPVLQLPHHDRDGFIGYTDFAWPEYGVVAEADGRNKYLDESLRSGRTVEEVVVDEKYREDRLRDLPRKFTRWGWDVANNPLALAEKLRAQGLPVRVRRR</sequence>
<evidence type="ECO:0000313" key="1">
    <source>
        <dbReference type="EMBL" id="MBK4348399.1"/>
    </source>
</evidence>
<accession>A0A934SN68</accession>
<gene>
    <name evidence="1" type="ORF">IV501_12200</name>
</gene>
<comment type="caution">
    <text evidence="1">The sequence shown here is derived from an EMBL/GenBank/DDBJ whole genome shotgun (WGS) entry which is preliminary data.</text>
</comment>